<dbReference type="AlphaFoldDB" id="A0A7W8E2V5"/>
<name>A0A7W8E2V5_9BACT</name>
<accession>A0A7W8E2V5</accession>
<evidence type="ECO:0000313" key="2">
    <source>
        <dbReference type="Proteomes" id="UP000540989"/>
    </source>
</evidence>
<dbReference type="EMBL" id="JACHIP010000002">
    <property type="protein sequence ID" value="MBB5056927.1"/>
    <property type="molecule type" value="Genomic_DNA"/>
</dbReference>
<dbReference type="Proteomes" id="UP000540989">
    <property type="component" value="Unassembled WGS sequence"/>
</dbReference>
<sequence>MPVIIDYRMKLDGAPLEGAVEFTGDILPKPGDSFRLTVGDRKLNTVVAEAGELSPYRGRLHLRVRFKDYPVRGLRRAIQLLVSALTSNDRVTPSRQRRENR</sequence>
<evidence type="ECO:0000313" key="1">
    <source>
        <dbReference type="EMBL" id="MBB5056927.1"/>
    </source>
</evidence>
<proteinExistence type="predicted"/>
<dbReference type="RefSeq" id="WP_184215283.1">
    <property type="nucleotide sequence ID" value="NZ_JACHIP010000002.1"/>
</dbReference>
<protein>
    <submittedName>
        <fullName evidence="1">Uncharacterized protein</fullName>
    </submittedName>
</protein>
<gene>
    <name evidence="1" type="ORF">HDF16_001612</name>
</gene>
<reference evidence="1 2" key="1">
    <citation type="submission" date="2020-08" db="EMBL/GenBank/DDBJ databases">
        <title>Genomic Encyclopedia of Type Strains, Phase IV (KMG-V): Genome sequencing to study the core and pangenomes of soil and plant-associated prokaryotes.</title>
        <authorList>
            <person name="Whitman W."/>
        </authorList>
    </citation>
    <scope>NUCLEOTIDE SEQUENCE [LARGE SCALE GENOMIC DNA]</scope>
    <source>
        <strain evidence="1 2">M8UP14</strain>
    </source>
</reference>
<organism evidence="1 2">
    <name type="scientific">Granulicella aggregans</name>
    <dbReference type="NCBI Taxonomy" id="474949"/>
    <lineage>
        <taxon>Bacteria</taxon>
        <taxon>Pseudomonadati</taxon>
        <taxon>Acidobacteriota</taxon>
        <taxon>Terriglobia</taxon>
        <taxon>Terriglobales</taxon>
        <taxon>Acidobacteriaceae</taxon>
        <taxon>Granulicella</taxon>
    </lineage>
</organism>
<keyword evidence="2" id="KW-1185">Reference proteome</keyword>
<comment type="caution">
    <text evidence="1">The sequence shown here is derived from an EMBL/GenBank/DDBJ whole genome shotgun (WGS) entry which is preliminary data.</text>
</comment>